<evidence type="ECO:0000256" key="1">
    <source>
        <dbReference type="SAM" id="MobiDB-lite"/>
    </source>
</evidence>
<reference evidence="2 3" key="1">
    <citation type="submission" date="2015-01" db="EMBL/GenBank/DDBJ databases">
        <title>Evolution of Trichinella species and genotypes.</title>
        <authorList>
            <person name="Korhonen P.K."/>
            <person name="Edoardo P."/>
            <person name="Giuseppe L.R."/>
            <person name="Gasser R.B."/>
        </authorList>
    </citation>
    <scope>NUCLEOTIDE SEQUENCE [LARGE SCALE GENOMIC DNA]</scope>
    <source>
        <strain evidence="2">ISS176</strain>
    </source>
</reference>
<comment type="caution">
    <text evidence="2">The sequence shown here is derived from an EMBL/GenBank/DDBJ whole genome shotgun (WGS) entry which is preliminary data.</text>
</comment>
<dbReference type="Proteomes" id="UP000054826">
    <property type="component" value="Unassembled WGS sequence"/>
</dbReference>
<gene>
    <name evidence="2" type="ORF">T4C_6219</name>
</gene>
<name>A0A0V1J1W2_TRIPS</name>
<protein>
    <submittedName>
        <fullName evidence="2">Uncharacterized protein</fullName>
    </submittedName>
</protein>
<accession>A0A0V1J1W2</accession>
<evidence type="ECO:0000313" key="2">
    <source>
        <dbReference type="EMBL" id="KRZ28962.1"/>
    </source>
</evidence>
<sequence>MRRNVLSDSLYYDWNFDSRDPPVKVKLMKQKKVKARMTPSKSWTTLRRKRDQKRQEKVKMWTKGTRTKEDQSYMWFAVGPISVNLGKEILWKSEVKLMKQKKVKARMTPSKSWTTLRRKRDEKRQEKVKMWTKGTRTKEDQSYMWFAVGPISVNLGKEILWKSEVIP</sequence>
<proteinExistence type="predicted"/>
<feature type="region of interest" description="Disordered" evidence="1">
    <location>
        <begin position="37"/>
        <end position="56"/>
    </location>
</feature>
<organism evidence="2 3">
    <name type="scientific">Trichinella pseudospiralis</name>
    <name type="common">Parasitic roundworm</name>
    <dbReference type="NCBI Taxonomy" id="6337"/>
    <lineage>
        <taxon>Eukaryota</taxon>
        <taxon>Metazoa</taxon>
        <taxon>Ecdysozoa</taxon>
        <taxon>Nematoda</taxon>
        <taxon>Enoplea</taxon>
        <taxon>Dorylaimia</taxon>
        <taxon>Trichinellida</taxon>
        <taxon>Trichinellidae</taxon>
        <taxon>Trichinella</taxon>
    </lineage>
</organism>
<evidence type="ECO:0000313" key="3">
    <source>
        <dbReference type="Proteomes" id="UP000054826"/>
    </source>
</evidence>
<dbReference type="AlphaFoldDB" id="A0A0V1J1W2"/>
<dbReference type="EMBL" id="JYDV01000146">
    <property type="protein sequence ID" value="KRZ28962.1"/>
    <property type="molecule type" value="Genomic_DNA"/>
</dbReference>